<dbReference type="Proteomes" id="UP000445696">
    <property type="component" value="Unassembled WGS sequence"/>
</dbReference>
<sequence>MTNKPVLLDSITDTHDGIRGQVVVSGSHGGMYPAALASAAGIRSVIFNDAGIGLDQAGVAGVLALAEIGMAAAAVDCQSCLIGSAQDAYDRGLISLANSIAASCGVKSGMSVQAALEALALAPVPNGCLPQIQETRHEFRLEGNNHPVVLVDSASLVMPDDTNKIIVTGSHGGLIGGDATRALKVVAHVAVFNDAGVLSDEVGISRLPALDDRHVAAVTVSHESARIGDARSAFETGIISKANNHARRSGAEAGMNLNIWLNSL</sequence>
<gene>
    <name evidence="1" type="ORF">GQF03_05695</name>
</gene>
<name>A0A845MCU4_9PROT</name>
<proteinExistence type="predicted"/>
<keyword evidence="2" id="KW-1185">Reference proteome</keyword>
<accession>A0A845MCU4</accession>
<dbReference type="EMBL" id="WTVA01000002">
    <property type="protein sequence ID" value="MZR21818.1"/>
    <property type="molecule type" value="Genomic_DNA"/>
</dbReference>
<reference evidence="1 2" key="1">
    <citation type="journal article" date="2014" name="Int. J. Syst. Evol. Microbiol.">
        <title>Sneathiella chungangensis sp. nov., isolated from a marine sand, and emended description of the genus Sneathiella.</title>
        <authorList>
            <person name="Siamphan C."/>
            <person name="Kim H."/>
            <person name="Lee J.S."/>
            <person name="Kim W."/>
        </authorList>
    </citation>
    <scope>NUCLEOTIDE SEQUENCE [LARGE SCALE GENOMIC DNA]</scope>
    <source>
        <strain evidence="1 2">KCTC 32476</strain>
    </source>
</reference>
<comment type="caution">
    <text evidence="1">The sequence shown here is derived from an EMBL/GenBank/DDBJ whole genome shotgun (WGS) entry which is preliminary data.</text>
</comment>
<evidence type="ECO:0000313" key="2">
    <source>
        <dbReference type="Proteomes" id="UP000445696"/>
    </source>
</evidence>
<dbReference type="RefSeq" id="WP_161338254.1">
    <property type="nucleotide sequence ID" value="NZ_JBHSDG010000001.1"/>
</dbReference>
<protein>
    <submittedName>
        <fullName evidence="1">Uncharacterized protein</fullName>
    </submittedName>
</protein>
<dbReference type="AlphaFoldDB" id="A0A845MCU4"/>
<dbReference type="OrthoDB" id="1115380at2"/>
<organism evidence="1 2">
    <name type="scientific">Sneathiella chungangensis</name>
    <dbReference type="NCBI Taxonomy" id="1418234"/>
    <lineage>
        <taxon>Bacteria</taxon>
        <taxon>Pseudomonadati</taxon>
        <taxon>Pseudomonadota</taxon>
        <taxon>Alphaproteobacteria</taxon>
        <taxon>Sneathiellales</taxon>
        <taxon>Sneathiellaceae</taxon>
        <taxon>Sneathiella</taxon>
    </lineage>
</organism>
<evidence type="ECO:0000313" key="1">
    <source>
        <dbReference type="EMBL" id="MZR21818.1"/>
    </source>
</evidence>